<dbReference type="CDD" id="cd00483">
    <property type="entry name" value="HPPK"/>
    <property type="match status" value="1"/>
</dbReference>
<keyword evidence="3" id="KW-0808">Transferase</keyword>
<dbReference type="InterPro" id="IPR035907">
    <property type="entry name" value="Hppk_sf"/>
</dbReference>
<organism evidence="9">
    <name type="scientific">marine metagenome</name>
    <dbReference type="NCBI Taxonomy" id="408172"/>
    <lineage>
        <taxon>unclassified sequences</taxon>
        <taxon>metagenomes</taxon>
        <taxon>ecological metagenomes</taxon>
    </lineage>
</organism>
<accession>A0A382R1R1</accession>
<evidence type="ECO:0000259" key="8">
    <source>
        <dbReference type="PROSITE" id="PS00794"/>
    </source>
</evidence>
<dbReference type="Pfam" id="PF01288">
    <property type="entry name" value="HPPK"/>
    <property type="match status" value="1"/>
</dbReference>
<dbReference type="GO" id="GO:0003848">
    <property type="term" value="F:2-amino-4-hydroxy-6-hydroxymethyldihydropteridine diphosphokinase activity"/>
    <property type="evidence" value="ECO:0007669"/>
    <property type="project" value="UniProtKB-EC"/>
</dbReference>
<dbReference type="PANTHER" id="PTHR43071:SF1">
    <property type="entry name" value="2-AMINO-4-HYDROXY-6-HYDROXYMETHYLDIHYDROPTERIDINE PYROPHOSPHOKINASE"/>
    <property type="match status" value="1"/>
</dbReference>
<dbReference type="GO" id="GO:0046656">
    <property type="term" value="P:folic acid biosynthetic process"/>
    <property type="evidence" value="ECO:0007669"/>
    <property type="project" value="UniProtKB-KW"/>
</dbReference>
<dbReference type="InterPro" id="IPR000550">
    <property type="entry name" value="Hppk"/>
</dbReference>
<dbReference type="GO" id="GO:0005524">
    <property type="term" value="F:ATP binding"/>
    <property type="evidence" value="ECO:0007669"/>
    <property type="project" value="UniProtKB-KW"/>
</dbReference>
<reference evidence="9" key="1">
    <citation type="submission" date="2018-05" db="EMBL/GenBank/DDBJ databases">
        <authorList>
            <person name="Lanie J.A."/>
            <person name="Ng W.-L."/>
            <person name="Kazmierczak K.M."/>
            <person name="Andrzejewski T.M."/>
            <person name="Davidsen T.M."/>
            <person name="Wayne K.J."/>
            <person name="Tettelin H."/>
            <person name="Glass J.I."/>
            <person name="Rusch D."/>
            <person name="Podicherti R."/>
            <person name="Tsui H.-C.T."/>
            <person name="Winkler M.E."/>
        </authorList>
    </citation>
    <scope>NUCLEOTIDE SEQUENCE</scope>
</reference>
<feature type="non-terminal residue" evidence="9">
    <location>
        <position position="1"/>
    </location>
</feature>
<keyword evidence="7" id="KW-0289">Folate biosynthesis</keyword>
<evidence type="ECO:0000256" key="5">
    <source>
        <dbReference type="ARBA" id="ARBA00022777"/>
    </source>
</evidence>
<evidence type="ECO:0000313" key="9">
    <source>
        <dbReference type="EMBL" id="SVC91167.1"/>
    </source>
</evidence>
<dbReference type="AlphaFoldDB" id="A0A382R1R1"/>
<keyword evidence="4" id="KW-0547">Nucleotide-binding</keyword>
<dbReference type="PROSITE" id="PS00794">
    <property type="entry name" value="HPPK"/>
    <property type="match status" value="1"/>
</dbReference>
<evidence type="ECO:0000256" key="3">
    <source>
        <dbReference type="ARBA" id="ARBA00022679"/>
    </source>
</evidence>
<sequence>QTRMLLASELYRNPPMGSAKQPDYVNAVAGLLTQLVPENLLSELLNIEQCMGRRRQSVSRWAPRVIDLDLLLYGDRIIDAPNLSVPHPGISERNFVLFPLSDIAPQLGIPGQGKVATLVAGMDSSPLQRIG</sequence>
<evidence type="ECO:0000256" key="2">
    <source>
        <dbReference type="ARBA" id="ARBA00013253"/>
    </source>
</evidence>
<dbReference type="GO" id="GO:0046654">
    <property type="term" value="P:tetrahydrofolate biosynthetic process"/>
    <property type="evidence" value="ECO:0007669"/>
    <property type="project" value="UniProtKB-UniPathway"/>
</dbReference>
<protein>
    <recommendedName>
        <fullName evidence="2">2-amino-4-hydroxy-6-hydroxymethyldihydropteridine diphosphokinase</fullName>
        <ecNumber evidence="2">2.7.6.3</ecNumber>
    </recommendedName>
</protein>
<keyword evidence="6" id="KW-0067">ATP-binding</keyword>
<name>A0A382R1R1_9ZZZZ</name>
<dbReference type="Gene3D" id="3.30.70.560">
    <property type="entry name" value="7,8-Dihydro-6-hydroxymethylpterin-pyrophosphokinase HPPK"/>
    <property type="match status" value="1"/>
</dbReference>
<dbReference type="NCBIfam" id="TIGR01498">
    <property type="entry name" value="folK"/>
    <property type="match status" value="1"/>
</dbReference>
<dbReference type="UniPathway" id="UPA00077">
    <property type="reaction ID" value="UER00155"/>
</dbReference>
<comment type="pathway">
    <text evidence="1">Cofactor biosynthesis; tetrahydrofolate biosynthesis; 2-amino-4-hydroxy-6-hydroxymethyl-7,8-dihydropteridine diphosphate from 7,8-dihydroneopterin triphosphate: step 4/4.</text>
</comment>
<keyword evidence="5" id="KW-0418">Kinase</keyword>
<evidence type="ECO:0000256" key="6">
    <source>
        <dbReference type="ARBA" id="ARBA00022840"/>
    </source>
</evidence>
<dbReference type="PANTHER" id="PTHR43071">
    <property type="entry name" value="2-AMINO-4-HYDROXY-6-HYDROXYMETHYLDIHYDROPTERIDINE PYROPHOSPHOKINASE"/>
    <property type="match status" value="1"/>
</dbReference>
<dbReference type="EMBL" id="UINC01118201">
    <property type="protein sequence ID" value="SVC91167.1"/>
    <property type="molecule type" value="Genomic_DNA"/>
</dbReference>
<dbReference type="EC" id="2.7.6.3" evidence="2"/>
<evidence type="ECO:0000256" key="4">
    <source>
        <dbReference type="ARBA" id="ARBA00022741"/>
    </source>
</evidence>
<dbReference type="GO" id="GO:0016301">
    <property type="term" value="F:kinase activity"/>
    <property type="evidence" value="ECO:0007669"/>
    <property type="project" value="UniProtKB-KW"/>
</dbReference>
<feature type="domain" description="7,8-dihydro-6-hydroxymethylpterin-pyrophosphokinase" evidence="8">
    <location>
        <begin position="60"/>
        <end position="71"/>
    </location>
</feature>
<proteinExistence type="predicted"/>
<dbReference type="SUPFAM" id="SSF55083">
    <property type="entry name" value="6-hydroxymethyl-7,8-dihydropterin pyrophosphokinase, HPPK"/>
    <property type="match status" value="1"/>
</dbReference>
<evidence type="ECO:0000256" key="1">
    <source>
        <dbReference type="ARBA" id="ARBA00005051"/>
    </source>
</evidence>
<evidence type="ECO:0000256" key="7">
    <source>
        <dbReference type="ARBA" id="ARBA00022909"/>
    </source>
</evidence>
<gene>
    <name evidence="9" type="ORF">METZ01_LOCUS344021</name>
</gene>